<dbReference type="GO" id="GO:0005886">
    <property type="term" value="C:plasma membrane"/>
    <property type="evidence" value="ECO:0007669"/>
    <property type="project" value="UniProtKB-SubCell"/>
</dbReference>
<keyword evidence="3" id="KW-0812">Transmembrane</keyword>
<evidence type="ECO:0008006" key="5">
    <source>
        <dbReference type="Google" id="ProtNLM"/>
    </source>
</evidence>
<evidence type="ECO:0000313" key="4">
    <source>
        <dbReference type="EMBL" id="SVD46533.1"/>
    </source>
</evidence>
<keyword evidence="3" id="KW-1133">Transmembrane helix</keyword>
<feature type="transmembrane region" description="Helical" evidence="3">
    <location>
        <begin position="60"/>
        <end position="85"/>
    </location>
</feature>
<evidence type="ECO:0000256" key="1">
    <source>
        <dbReference type="ARBA" id="ARBA00004651"/>
    </source>
</evidence>
<accession>A0A382VJ59</accession>
<dbReference type="EMBL" id="UINC01152379">
    <property type="protein sequence ID" value="SVD46533.1"/>
    <property type="molecule type" value="Genomic_DNA"/>
</dbReference>
<comment type="subcellular location">
    <subcellularLocation>
        <location evidence="1">Cell membrane</location>
        <topology evidence="1">Multi-pass membrane protein</topology>
    </subcellularLocation>
</comment>
<dbReference type="InterPro" id="IPR050366">
    <property type="entry name" value="BP-dependent_transpt_permease"/>
</dbReference>
<gene>
    <name evidence="4" type="ORF">METZ01_LOCUS399387</name>
</gene>
<dbReference type="PANTHER" id="PTHR43386">
    <property type="entry name" value="OLIGOPEPTIDE TRANSPORT SYSTEM PERMEASE PROTEIN APPC"/>
    <property type="match status" value="1"/>
</dbReference>
<name>A0A382VJ59_9ZZZZ</name>
<keyword evidence="3" id="KW-0472">Membrane</keyword>
<dbReference type="AlphaFoldDB" id="A0A382VJ59"/>
<feature type="non-terminal residue" evidence="4">
    <location>
        <position position="86"/>
    </location>
</feature>
<proteinExistence type="predicted"/>
<evidence type="ECO:0000256" key="2">
    <source>
        <dbReference type="ARBA" id="ARBA00022448"/>
    </source>
</evidence>
<sequence>MLLTMVIILSYLIPEIRGGEKAQYELHFDRFLVPPCFEFPFGTDSLGRDLLSVTFMGARASFMVGIGVVALAIIIGLPIGMVAGYY</sequence>
<organism evidence="4">
    <name type="scientific">marine metagenome</name>
    <dbReference type="NCBI Taxonomy" id="408172"/>
    <lineage>
        <taxon>unclassified sequences</taxon>
        <taxon>metagenomes</taxon>
        <taxon>ecological metagenomes</taxon>
    </lineage>
</organism>
<protein>
    <recommendedName>
        <fullName evidence="5">ABC transmembrane type-1 domain-containing protein</fullName>
    </recommendedName>
</protein>
<keyword evidence="2" id="KW-0813">Transport</keyword>
<dbReference type="PANTHER" id="PTHR43386:SF1">
    <property type="entry name" value="D,D-DIPEPTIDE TRANSPORT SYSTEM PERMEASE PROTEIN DDPC-RELATED"/>
    <property type="match status" value="1"/>
</dbReference>
<reference evidence="4" key="1">
    <citation type="submission" date="2018-05" db="EMBL/GenBank/DDBJ databases">
        <authorList>
            <person name="Lanie J.A."/>
            <person name="Ng W.-L."/>
            <person name="Kazmierczak K.M."/>
            <person name="Andrzejewski T.M."/>
            <person name="Davidsen T.M."/>
            <person name="Wayne K.J."/>
            <person name="Tettelin H."/>
            <person name="Glass J.I."/>
            <person name="Rusch D."/>
            <person name="Podicherti R."/>
            <person name="Tsui H.-C.T."/>
            <person name="Winkler M.E."/>
        </authorList>
    </citation>
    <scope>NUCLEOTIDE SEQUENCE</scope>
</reference>
<evidence type="ECO:0000256" key="3">
    <source>
        <dbReference type="SAM" id="Phobius"/>
    </source>
</evidence>